<dbReference type="InterPro" id="IPR013783">
    <property type="entry name" value="Ig-like_fold"/>
</dbReference>
<dbReference type="GO" id="GO:0016020">
    <property type="term" value="C:membrane"/>
    <property type="evidence" value="ECO:0007669"/>
    <property type="project" value="InterPro"/>
</dbReference>
<dbReference type="InterPro" id="IPR036852">
    <property type="entry name" value="Peptidase_S8/S53_dom_sf"/>
</dbReference>
<evidence type="ECO:0000256" key="3">
    <source>
        <dbReference type="ARBA" id="ARBA00022825"/>
    </source>
</evidence>
<dbReference type="GO" id="GO:0005509">
    <property type="term" value="F:calcium ion binding"/>
    <property type="evidence" value="ECO:0007669"/>
    <property type="project" value="InterPro"/>
</dbReference>
<keyword evidence="3 4" id="KW-0720">Serine protease</keyword>
<comment type="cofactor">
    <cofactor evidence="4">
        <name>Ca(2+)</name>
        <dbReference type="ChEBI" id="CHEBI:29108"/>
    </cofactor>
    <text evidence="4">Binds 1 Ca(2+) ion per subunit.</text>
</comment>
<dbReference type="Pfam" id="PF05345">
    <property type="entry name" value="He_PIG"/>
    <property type="match status" value="5"/>
</dbReference>
<dbReference type="AlphaFoldDB" id="A0A923HUI3"/>
<feature type="binding site" evidence="4">
    <location>
        <position position="499"/>
    </location>
    <ligand>
        <name>Ca(2+)</name>
        <dbReference type="ChEBI" id="CHEBI:29108"/>
    </ligand>
</feature>
<dbReference type="InterPro" id="IPR050819">
    <property type="entry name" value="Tripeptidyl-peptidase_I"/>
</dbReference>
<feature type="active site" description="Charge relay system" evidence="4">
    <location>
        <position position="276"/>
    </location>
</feature>
<dbReference type="Gene3D" id="3.40.50.200">
    <property type="entry name" value="Peptidase S8/S53 domain"/>
    <property type="match status" value="1"/>
</dbReference>
<dbReference type="SUPFAM" id="SSF49313">
    <property type="entry name" value="Cadherin-like"/>
    <property type="match status" value="4"/>
</dbReference>
<evidence type="ECO:0000256" key="2">
    <source>
        <dbReference type="ARBA" id="ARBA00022801"/>
    </source>
</evidence>
<dbReference type="PROSITE" id="PS00138">
    <property type="entry name" value="SUBTILASE_SER"/>
    <property type="match status" value="1"/>
</dbReference>
<feature type="domain" description="Peptidase S53" evidence="5">
    <location>
        <begin position="162"/>
        <end position="538"/>
    </location>
</feature>
<feature type="binding site" evidence="4">
    <location>
        <position position="500"/>
    </location>
    <ligand>
        <name>Ca(2+)</name>
        <dbReference type="ChEBI" id="CHEBI:29108"/>
    </ligand>
</feature>
<evidence type="ECO:0000259" key="5">
    <source>
        <dbReference type="PROSITE" id="PS51695"/>
    </source>
</evidence>
<evidence type="ECO:0000313" key="7">
    <source>
        <dbReference type="Proteomes" id="UP000627446"/>
    </source>
</evidence>
<evidence type="ECO:0000313" key="6">
    <source>
        <dbReference type="EMBL" id="MBC3881499.1"/>
    </source>
</evidence>
<dbReference type="RefSeq" id="WP_186915995.1">
    <property type="nucleotide sequence ID" value="NZ_JACOFZ010000002.1"/>
</dbReference>
<dbReference type="InterPro" id="IPR022409">
    <property type="entry name" value="PKD/Chitinase_dom"/>
</dbReference>
<protein>
    <submittedName>
        <fullName evidence="6">S53 family peptidase</fullName>
    </submittedName>
</protein>
<dbReference type="InterPro" id="IPR030400">
    <property type="entry name" value="Sedolisin_dom"/>
</dbReference>
<feature type="active site" description="Charge relay system" evidence="4">
    <location>
        <position position="272"/>
    </location>
</feature>
<keyword evidence="7" id="KW-1185">Reference proteome</keyword>
<dbReference type="GO" id="GO:0008240">
    <property type="term" value="F:tripeptidyl-peptidase activity"/>
    <property type="evidence" value="ECO:0007669"/>
    <property type="project" value="TreeGrafter"/>
</dbReference>
<dbReference type="PANTHER" id="PTHR14218:SF15">
    <property type="entry name" value="TRIPEPTIDYL-PEPTIDASE 1"/>
    <property type="match status" value="1"/>
</dbReference>
<dbReference type="GO" id="GO:0004252">
    <property type="term" value="F:serine-type endopeptidase activity"/>
    <property type="evidence" value="ECO:0007669"/>
    <property type="project" value="UniProtKB-UniRule"/>
</dbReference>
<reference evidence="6" key="1">
    <citation type="submission" date="2020-08" db="EMBL/GenBank/DDBJ databases">
        <title>Novel species isolated from subtropical streams in China.</title>
        <authorList>
            <person name="Lu H."/>
        </authorList>
    </citation>
    <scope>NUCLEOTIDE SEQUENCE</scope>
    <source>
        <strain evidence="6">LX22W</strain>
    </source>
</reference>
<feature type="binding site" evidence="4">
    <location>
        <position position="518"/>
    </location>
    <ligand>
        <name>Ca(2+)</name>
        <dbReference type="ChEBI" id="CHEBI:29108"/>
    </ligand>
</feature>
<keyword evidence="1 4" id="KW-0645">Protease</keyword>
<feature type="active site" description="Charge relay system" evidence="4">
    <location>
        <position position="450"/>
    </location>
</feature>
<evidence type="ECO:0000256" key="4">
    <source>
        <dbReference type="PROSITE-ProRule" id="PRU01032"/>
    </source>
</evidence>
<name>A0A923HUI3_9BURK</name>
<feature type="binding site" evidence="4">
    <location>
        <position position="516"/>
    </location>
    <ligand>
        <name>Ca(2+)</name>
        <dbReference type="ChEBI" id="CHEBI:29108"/>
    </ligand>
</feature>
<dbReference type="SMART" id="SM00089">
    <property type="entry name" value="PKD"/>
    <property type="match status" value="4"/>
</dbReference>
<dbReference type="CDD" id="cd04056">
    <property type="entry name" value="Peptidases_S53"/>
    <property type="match status" value="1"/>
</dbReference>
<evidence type="ECO:0000256" key="1">
    <source>
        <dbReference type="ARBA" id="ARBA00022670"/>
    </source>
</evidence>
<sequence length="1055" mass="105451">MKSKPPVSQAKRIAFPTMLAALSYSGVLLASAFLLANLSACSSGDTTTQNNSSLAPAPAPVATAKLEFHQEVAKSELVQQQARPSFHLAPVVLEAPTSETIIRSEHRPAHQQAISADSLSLSTRGTPIADIQKGLQRQRDTYAAMVQAGVSPPPTATAMVATYTPAQIRAAYGLPAIPAGTSYTAAQAAALGAKQTIYIVDAMHNPNIAAELAAFNQRFALPTCTTKAVASNATLPLAAPSATSCDLSIVFANTAGAMTSTAPAYDSGWATEIALDVQWAHAIAPLARIVVIEAPDASVNSLTNAVKLANAMGPGVVSMSFGAPEGSWGSSFDSTFTTTGMSYLAATGDAGMEVEWPSASSNVLAVGGTSLTYSGTGNRSEVAWSQTGGGISAYIATPKYQANTVPGMGTAVRRTVADVSFNANPSTGQYVASINPGSSTANWISAGGTSLSTPQWAGLIAIVNAQRLAAGKALLGAPHTMLYGNVASVSGNYASAFLDITSGSHGTCATCSAKTGYDQATGLGTPNVTNLLSQLSNTSVAAAPPSISSATISGETGTALTYTVAASGSNPLSFSLSGAPTGMSISSAGILTWATPVVGTYSVTVIAKDSVANLTSQAVITIKITAPVPPSITAASVNGTVGQALSFNISATGSNPLTYSLTGAPTGMTVNTSGVLSWAAPVLGKYSVTAVVKDSKSGLTAQAIYTVTVVNPPAPSIAAGAISGAVGKALTFNVCAVASNPVTYSMTGAPSGMTISTAGAVSWPTPVLGKYTLTITAKDTLSGLSGSGVYTVTIVNPPAPIVSAQTINGKVGTALSFTPSVVASNPVSFTLTGAPSGMSISSTGVVSWATPILGTYNVSVTAKDNATGLSGQANITVTITNPPAPVVTAQTINGTVGTALSFTPQVTASNPVSYSMTGAPSGMNIASAGAIAWASPVAGTYNVTIIAKDIKTGLSGQATITFVISVAGPVITAPAQNGVAGKPLSGSITITDPGVSYISVSISGVPLGMSMAMNGMSITTNWASPVTGSYTMKVTVTDSAGRTATADVPITIAAK</sequence>
<dbReference type="InterPro" id="IPR023828">
    <property type="entry name" value="Peptidase_S8_Ser-AS"/>
</dbReference>
<dbReference type="SUPFAM" id="SSF52743">
    <property type="entry name" value="Subtilisin-like"/>
    <property type="match status" value="1"/>
</dbReference>
<dbReference type="GO" id="GO:0006508">
    <property type="term" value="P:proteolysis"/>
    <property type="evidence" value="ECO:0007669"/>
    <property type="project" value="UniProtKB-KW"/>
</dbReference>
<dbReference type="Proteomes" id="UP000627446">
    <property type="component" value="Unassembled WGS sequence"/>
</dbReference>
<proteinExistence type="predicted"/>
<keyword evidence="4" id="KW-0479">Metal-binding</keyword>
<dbReference type="Gene3D" id="2.60.40.10">
    <property type="entry name" value="Immunoglobulins"/>
    <property type="match status" value="6"/>
</dbReference>
<keyword evidence="4" id="KW-0106">Calcium</keyword>
<organism evidence="6 7">
    <name type="scientific">Undibacterium nitidum</name>
    <dbReference type="NCBI Taxonomy" id="2762298"/>
    <lineage>
        <taxon>Bacteria</taxon>
        <taxon>Pseudomonadati</taxon>
        <taxon>Pseudomonadota</taxon>
        <taxon>Betaproteobacteria</taxon>
        <taxon>Burkholderiales</taxon>
        <taxon>Oxalobacteraceae</taxon>
        <taxon>Undibacterium</taxon>
    </lineage>
</organism>
<keyword evidence="2 4" id="KW-0378">Hydrolase</keyword>
<dbReference type="EMBL" id="JACOFZ010000002">
    <property type="protein sequence ID" value="MBC3881499.1"/>
    <property type="molecule type" value="Genomic_DNA"/>
</dbReference>
<dbReference type="PANTHER" id="PTHR14218">
    <property type="entry name" value="PROTEASE S8 TRIPEPTIDYL PEPTIDASE I CLN2"/>
    <property type="match status" value="1"/>
</dbReference>
<dbReference type="InterPro" id="IPR015919">
    <property type="entry name" value="Cadherin-like_sf"/>
</dbReference>
<gene>
    <name evidence="6" type="ORF">H8K36_08960</name>
</gene>
<dbReference type="PROSITE" id="PS51695">
    <property type="entry name" value="SEDOLISIN"/>
    <property type="match status" value="1"/>
</dbReference>
<accession>A0A923HUI3</accession>
<comment type="caution">
    <text evidence="6">The sequence shown here is derived from an EMBL/GenBank/DDBJ whole genome shotgun (WGS) entry which is preliminary data.</text>
</comment>